<dbReference type="InterPro" id="IPR035965">
    <property type="entry name" value="PAS-like_dom_sf"/>
</dbReference>
<reference evidence="2" key="1">
    <citation type="submission" date="2016-10" db="EMBL/GenBank/DDBJ databases">
        <title>Sequence of Gallionella enrichment culture.</title>
        <authorList>
            <person name="Poehlein A."/>
            <person name="Muehling M."/>
            <person name="Daniel R."/>
        </authorList>
    </citation>
    <scope>NUCLEOTIDE SEQUENCE</scope>
</reference>
<dbReference type="EMBL" id="MLJW01000391">
    <property type="protein sequence ID" value="OIQ88040.1"/>
    <property type="molecule type" value="Genomic_DNA"/>
</dbReference>
<dbReference type="InterPro" id="IPR011006">
    <property type="entry name" value="CheY-like_superfamily"/>
</dbReference>
<dbReference type="PROSITE" id="PS50110">
    <property type="entry name" value="RESPONSE_REGULATORY"/>
    <property type="match status" value="1"/>
</dbReference>
<dbReference type="SUPFAM" id="SSF52172">
    <property type="entry name" value="CheY-like"/>
    <property type="match status" value="1"/>
</dbReference>
<evidence type="ECO:0000259" key="1">
    <source>
        <dbReference type="PROSITE" id="PS50110"/>
    </source>
</evidence>
<dbReference type="Gene3D" id="3.40.50.2300">
    <property type="match status" value="1"/>
</dbReference>
<dbReference type="InterPro" id="IPR013656">
    <property type="entry name" value="PAS_4"/>
</dbReference>
<comment type="caution">
    <text evidence="2">The sequence shown here is derived from an EMBL/GenBank/DDBJ whole genome shotgun (WGS) entry which is preliminary data.</text>
</comment>
<name>A0A1J5QWV0_9ZZZZ</name>
<organism evidence="2">
    <name type="scientific">mine drainage metagenome</name>
    <dbReference type="NCBI Taxonomy" id="410659"/>
    <lineage>
        <taxon>unclassified sequences</taxon>
        <taxon>metagenomes</taxon>
        <taxon>ecological metagenomes</taxon>
    </lineage>
</organism>
<dbReference type="AlphaFoldDB" id="A0A1J5QWV0"/>
<gene>
    <name evidence="2" type="ORF">GALL_300880</name>
</gene>
<dbReference type="CDD" id="cd00130">
    <property type="entry name" value="PAS"/>
    <property type="match status" value="1"/>
</dbReference>
<protein>
    <submittedName>
        <fullName evidence="2">Response regulator PleD</fullName>
    </submittedName>
</protein>
<evidence type="ECO:0000313" key="2">
    <source>
        <dbReference type="EMBL" id="OIQ88040.1"/>
    </source>
</evidence>
<dbReference type="GO" id="GO:0000160">
    <property type="term" value="P:phosphorelay signal transduction system"/>
    <property type="evidence" value="ECO:0007669"/>
    <property type="project" value="InterPro"/>
</dbReference>
<dbReference type="InterPro" id="IPR000014">
    <property type="entry name" value="PAS"/>
</dbReference>
<accession>A0A1J5QWV0</accession>
<sequence>MTSDDLRVLLIDSDPASAERLRDGLAGHASCQHRASVAQARDLLLKGGAEAVLLHLHAEDLAQTGECLRLLKAADRAVVVLAADERQPVLARALEAGVQDYLLLAEDGPAEMARTLRRARRRHAAARLRDRRRQDCAADAADWLWEMDHRFVLTWLSCRGEGVFGHRPADLLGRPGLDLLAGGLEARRGDDYPLSLFRGREPFRDVVFQTGLAAGRYIKASGRPFYDGDGRFLGYRGSARDATADYLAHRMQTVLWTLLEAIPFGVLLFDADDRLITANDPARIASPAVAGLLQSADEVLRTGAPFGTILLALAVSGLLPQAAAQPAAWAEAWAARPEDNPGRALACAGGGQVHLRQIRCNDGGILRLLTAEG</sequence>
<dbReference type="Pfam" id="PF08448">
    <property type="entry name" value="PAS_4"/>
    <property type="match status" value="1"/>
</dbReference>
<dbReference type="InterPro" id="IPR001789">
    <property type="entry name" value="Sig_transdc_resp-reg_receiver"/>
</dbReference>
<dbReference type="SUPFAM" id="SSF55785">
    <property type="entry name" value="PYP-like sensor domain (PAS domain)"/>
    <property type="match status" value="1"/>
</dbReference>
<proteinExistence type="predicted"/>
<dbReference type="Gene3D" id="3.30.450.20">
    <property type="entry name" value="PAS domain"/>
    <property type="match status" value="1"/>
</dbReference>
<feature type="domain" description="Response regulatory" evidence="1">
    <location>
        <begin position="7"/>
        <end position="119"/>
    </location>
</feature>